<dbReference type="Pfam" id="PF07687">
    <property type="entry name" value="M20_dimer"/>
    <property type="match status" value="1"/>
</dbReference>
<dbReference type="InterPro" id="IPR017150">
    <property type="entry name" value="Pept_M20_glutamate_carboxypep"/>
</dbReference>
<dbReference type="InterPro" id="IPR002933">
    <property type="entry name" value="Peptidase_M20"/>
</dbReference>
<accession>A0A243Q6P6</accession>
<dbReference type="CDD" id="cd03885">
    <property type="entry name" value="M20_CPDG2"/>
    <property type="match status" value="1"/>
</dbReference>
<dbReference type="AlphaFoldDB" id="A0A243Q6P6"/>
<keyword evidence="6" id="KW-0645">Protease</keyword>
<dbReference type="SUPFAM" id="SSF55031">
    <property type="entry name" value="Bacterial exopeptidase dimerisation domain"/>
    <property type="match status" value="1"/>
</dbReference>
<sequence length="408" mass="41089">MNLRLMLEDLEELVSCESFSADHEAVARSARVVADQGFRRLGARPETIVIDGVTHLRWTFGTPRVLLVGHHDTVWPIGTLADHPWSLVDGIARGPGVFDMKAGLVQAFHALAALPSPEGVCVLVTGDEEVGSLSSRALIEESARGCAAAFVLEASADGGALKTARKGTSDYAVTVHGRAAHAGLEPEKGANAAIELAHQILALSEIAGQVNGGRPGVTAETSAAPAGGPAVLPALRPGSATPGTSSAATAPGGAGSLGPATVTPTVLSAGTTTNTVPALARVAVDVRVPTLAAQERVDELMRALSPRIPGTRLEVSGGPNRPPLEETSSAELFALAQRIAAGLGLAPLSGVGVGGASDGNYTAGAGCPTLDGLGAVGGGAHAVSEHVVVAEMPDRTALLTGLIRAVLE</sequence>
<dbReference type="PIRSF" id="PIRSF037238">
    <property type="entry name" value="Carboxypeptidase_G2"/>
    <property type="match status" value="1"/>
</dbReference>
<keyword evidence="1" id="KW-0479">Metal-binding</keyword>
<organism evidence="6 7">
    <name type="scientific">Streptosporangium minutum</name>
    <dbReference type="NCBI Taxonomy" id="569862"/>
    <lineage>
        <taxon>Bacteria</taxon>
        <taxon>Bacillati</taxon>
        <taxon>Actinomycetota</taxon>
        <taxon>Actinomycetes</taxon>
        <taxon>Streptosporangiales</taxon>
        <taxon>Streptosporangiaceae</taxon>
        <taxon>Streptosporangium</taxon>
    </lineage>
</organism>
<keyword evidence="6" id="KW-0121">Carboxypeptidase</keyword>
<evidence type="ECO:0000313" key="6">
    <source>
        <dbReference type="EMBL" id="OUC77055.1"/>
    </source>
</evidence>
<dbReference type="GO" id="GO:0046872">
    <property type="term" value="F:metal ion binding"/>
    <property type="evidence" value="ECO:0007669"/>
    <property type="project" value="UniProtKB-KW"/>
</dbReference>
<feature type="compositionally biased region" description="Low complexity" evidence="4">
    <location>
        <begin position="223"/>
        <end position="256"/>
    </location>
</feature>
<comment type="caution">
    <text evidence="6">The sequence shown here is derived from an EMBL/GenBank/DDBJ whole genome shotgun (WGS) entry which is preliminary data.</text>
</comment>
<proteinExistence type="predicted"/>
<dbReference type="RefSeq" id="WP_086579123.1">
    <property type="nucleotide sequence ID" value="NZ_NGFP01000467.1"/>
</dbReference>
<name>A0A243Q6P6_9ACTN</name>
<evidence type="ECO:0000256" key="2">
    <source>
        <dbReference type="ARBA" id="ARBA00022801"/>
    </source>
</evidence>
<evidence type="ECO:0000256" key="4">
    <source>
        <dbReference type="SAM" id="MobiDB-lite"/>
    </source>
</evidence>
<dbReference type="InterPro" id="IPR050072">
    <property type="entry name" value="Peptidase_M20A"/>
</dbReference>
<dbReference type="InterPro" id="IPR036264">
    <property type="entry name" value="Bact_exopeptidase_dim_dom"/>
</dbReference>
<feature type="region of interest" description="Disordered" evidence="4">
    <location>
        <begin position="213"/>
        <end position="256"/>
    </location>
</feature>
<keyword evidence="7" id="KW-1185">Reference proteome</keyword>
<gene>
    <name evidence="6" type="ORF">CA984_43640</name>
</gene>
<dbReference type="PANTHER" id="PTHR43808:SF9">
    <property type="entry name" value="BLL0789 PROTEIN"/>
    <property type="match status" value="1"/>
</dbReference>
<evidence type="ECO:0000256" key="1">
    <source>
        <dbReference type="ARBA" id="ARBA00022723"/>
    </source>
</evidence>
<dbReference type="SUPFAM" id="SSF53187">
    <property type="entry name" value="Zn-dependent exopeptidases"/>
    <property type="match status" value="1"/>
</dbReference>
<feature type="active site" evidence="3">
    <location>
        <position position="72"/>
    </location>
</feature>
<dbReference type="Gene3D" id="3.30.70.360">
    <property type="match status" value="1"/>
</dbReference>
<dbReference type="InterPro" id="IPR011650">
    <property type="entry name" value="Peptidase_M20_dimer"/>
</dbReference>
<reference evidence="6 7" key="1">
    <citation type="submission" date="2017-05" db="EMBL/GenBank/DDBJ databases">
        <title>Biotechnological potential of actinobacteria isolated from South African environments.</title>
        <authorList>
            <person name="Le Roes-Hill M."/>
            <person name="Prins A."/>
            <person name="Durrell K.A."/>
        </authorList>
    </citation>
    <scope>NUCLEOTIDE SEQUENCE [LARGE SCALE GENOMIC DNA]</scope>
    <source>
        <strain evidence="6">M26</strain>
    </source>
</reference>
<dbReference type="Gene3D" id="3.40.630.10">
    <property type="entry name" value="Zn peptidases"/>
    <property type="match status" value="1"/>
</dbReference>
<dbReference type="PANTHER" id="PTHR43808">
    <property type="entry name" value="ACETYLORNITHINE DEACETYLASE"/>
    <property type="match status" value="1"/>
</dbReference>
<feature type="domain" description="Peptidase M20 dimerisation" evidence="5">
    <location>
        <begin position="163"/>
        <end position="303"/>
    </location>
</feature>
<keyword evidence="2" id="KW-0378">Hydrolase</keyword>
<dbReference type="Pfam" id="PF01546">
    <property type="entry name" value="Peptidase_M20"/>
    <property type="match status" value="1"/>
</dbReference>
<feature type="active site" description="Proton acceptor" evidence="3">
    <location>
        <position position="128"/>
    </location>
</feature>
<evidence type="ECO:0000313" key="7">
    <source>
        <dbReference type="Proteomes" id="UP000194761"/>
    </source>
</evidence>
<protein>
    <submittedName>
        <fullName evidence="6">Glutamate carboxypeptidase</fullName>
    </submittedName>
</protein>
<evidence type="ECO:0000259" key="5">
    <source>
        <dbReference type="Pfam" id="PF07687"/>
    </source>
</evidence>
<evidence type="ECO:0000256" key="3">
    <source>
        <dbReference type="PIRSR" id="PIRSR037238-1"/>
    </source>
</evidence>
<dbReference type="Proteomes" id="UP000194761">
    <property type="component" value="Unassembled WGS sequence"/>
</dbReference>
<dbReference type="GO" id="GO:0004180">
    <property type="term" value="F:carboxypeptidase activity"/>
    <property type="evidence" value="ECO:0007669"/>
    <property type="project" value="UniProtKB-KW"/>
</dbReference>
<dbReference type="EMBL" id="NGFP01000467">
    <property type="protein sequence ID" value="OUC77055.1"/>
    <property type="molecule type" value="Genomic_DNA"/>
</dbReference>